<dbReference type="GO" id="GO:0006108">
    <property type="term" value="P:malate metabolic process"/>
    <property type="evidence" value="ECO:0007669"/>
    <property type="project" value="InterPro"/>
</dbReference>
<evidence type="ECO:0000259" key="10">
    <source>
        <dbReference type="Pfam" id="PF02866"/>
    </source>
</evidence>
<dbReference type="AlphaFoldDB" id="A0A813I370"/>
<comment type="catalytic activity">
    <reaction evidence="8">
        <text>(S)-malate + NAD(+) = oxaloacetate + NADH + H(+)</text>
        <dbReference type="Rhea" id="RHEA:21432"/>
        <dbReference type="ChEBI" id="CHEBI:15378"/>
        <dbReference type="ChEBI" id="CHEBI:15589"/>
        <dbReference type="ChEBI" id="CHEBI:16452"/>
        <dbReference type="ChEBI" id="CHEBI:57540"/>
        <dbReference type="ChEBI" id="CHEBI:57945"/>
        <dbReference type="EC" id="1.1.1.37"/>
    </reaction>
</comment>
<dbReference type="NCBIfam" id="TIGR01759">
    <property type="entry name" value="MalateDH-SF1"/>
    <property type="match status" value="1"/>
</dbReference>
<sequence length="372" mass="40661">MGSVASSVGLSRDSTCFAGALSLGSTSGRSAPSQAEPIRVAVCGAAGQIGYSLLPMIASGCMFGPHQRVILQCLDLNLPEVKENMRGISMELQDGNFPLLHKAVFTTDDAEAFRGADYCILLGAFPRQEGRPKSEAMEKNVLIFRTMGTAIQEHVKGDCKILVVGNPAHTNALICAHYAPHLPKENFFALTRLDQNRAAGQISEHLSVSVADVRNVVIWGCHAKFPDVEHSVVRGKLLSQVMSSPEDRNWLNELFRQEMQTRGAAIVKARKASSAMSTARAIVDHIQDLHFGTRPGEFVSMGVWSDHQQYGLAGGLIYSVPVVCLGQGRWRVHSDLKLSQTSKDRLKQVEVDLIAERELAREIFSKHSPSLF</sequence>
<gene>
    <name evidence="11" type="ORF">PGLA2088_LOCUS2757</name>
</gene>
<dbReference type="Gene3D" id="3.90.110.10">
    <property type="entry name" value="Lactate dehydrogenase/glycoside hydrolase, family 4, C-terminal"/>
    <property type="match status" value="1"/>
</dbReference>
<accession>A0A813I370</accession>
<name>A0A813I370_POLGL</name>
<dbReference type="NCBIfam" id="NF003916">
    <property type="entry name" value="PRK05442.1"/>
    <property type="match status" value="1"/>
</dbReference>
<evidence type="ECO:0000256" key="4">
    <source>
        <dbReference type="ARBA" id="ARBA00023027"/>
    </source>
</evidence>
<feature type="active site" description="Proton acceptor" evidence="5">
    <location>
        <position position="222"/>
    </location>
</feature>
<organism evidence="11 12">
    <name type="scientific">Polarella glacialis</name>
    <name type="common">Dinoflagellate</name>
    <dbReference type="NCBI Taxonomy" id="89957"/>
    <lineage>
        <taxon>Eukaryota</taxon>
        <taxon>Sar</taxon>
        <taxon>Alveolata</taxon>
        <taxon>Dinophyceae</taxon>
        <taxon>Suessiales</taxon>
        <taxon>Suessiaceae</taxon>
        <taxon>Polarella</taxon>
    </lineage>
</organism>
<dbReference type="InterPro" id="IPR001252">
    <property type="entry name" value="Malate_DH_AS"/>
</dbReference>
<dbReference type="SUPFAM" id="SSF56327">
    <property type="entry name" value="LDH C-terminal domain-like"/>
    <property type="match status" value="1"/>
</dbReference>
<evidence type="ECO:0000256" key="7">
    <source>
        <dbReference type="RuleBase" id="RU003369"/>
    </source>
</evidence>
<dbReference type="GO" id="GO:0030060">
    <property type="term" value="F:L-malate dehydrogenase (NAD+) activity"/>
    <property type="evidence" value="ECO:0007669"/>
    <property type="project" value="UniProtKB-EC"/>
</dbReference>
<evidence type="ECO:0000259" key="9">
    <source>
        <dbReference type="Pfam" id="PF00056"/>
    </source>
</evidence>
<dbReference type="PROSITE" id="PS00068">
    <property type="entry name" value="MDH"/>
    <property type="match status" value="1"/>
</dbReference>
<feature type="binding site" evidence="6">
    <location>
        <position position="140"/>
    </location>
    <ligand>
        <name>NAD(+)</name>
        <dbReference type="ChEBI" id="CHEBI:57540"/>
    </ligand>
</feature>
<keyword evidence="4 6" id="KW-0520">NAD</keyword>
<feature type="domain" description="Lactate/malate dehydrogenase C-terminal" evidence="10">
    <location>
        <begin position="191"/>
        <end position="358"/>
    </location>
</feature>
<evidence type="ECO:0000256" key="6">
    <source>
        <dbReference type="PIRSR" id="PIRSR000102-3"/>
    </source>
</evidence>
<dbReference type="GO" id="GO:0006099">
    <property type="term" value="P:tricarboxylic acid cycle"/>
    <property type="evidence" value="ECO:0007669"/>
    <property type="project" value="UniProtKB-KW"/>
</dbReference>
<dbReference type="InterPro" id="IPR036291">
    <property type="entry name" value="NAD(P)-bd_dom_sf"/>
</dbReference>
<evidence type="ECO:0000256" key="8">
    <source>
        <dbReference type="RuleBase" id="RU003405"/>
    </source>
</evidence>
<dbReference type="EMBL" id="CAJNNW010002285">
    <property type="protein sequence ID" value="CAE8644102.1"/>
    <property type="molecule type" value="Genomic_DNA"/>
</dbReference>
<dbReference type="Pfam" id="PF02866">
    <property type="entry name" value="Ldh_1_C"/>
    <property type="match status" value="1"/>
</dbReference>
<dbReference type="PIRSF" id="PIRSF000102">
    <property type="entry name" value="Lac_mal_DH"/>
    <property type="match status" value="1"/>
</dbReference>
<dbReference type="InterPro" id="IPR022383">
    <property type="entry name" value="Lactate/malate_DH_C"/>
</dbReference>
<reference evidence="11" key="1">
    <citation type="submission" date="2021-02" db="EMBL/GenBank/DDBJ databases">
        <authorList>
            <person name="Dougan E. K."/>
            <person name="Rhodes N."/>
            <person name="Thang M."/>
            <person name="Chan C."/>
        </authorList>
    </citation>
    <scope>NUCLEOTIDE SEQUENCE</scope>
</reference>
<evidence type="ECO:0000313" key="12">
    <source>
        <dbReference type="Proteomes" id="UP000626109"/>
    </source>
</evidence>
<feature type="binding site" evidence="6">
    <location>
        <begin position="164"/>
        <end position="166"/>
    </location>
    <ligand>
        <name>NAD(+)</name>
        <dbReference type="ChEBI" id="CHEBI:57540"/>
    </ligand>
</feature>
<dbReference type="Proteomes" id="UP000626109">
    <property type="component" value="Unassembled WGS sequence"/>
</dbReference>
<dbReference type="InterPro" id="IPR001236">
    <property type="entry name" value="Lactate/malate_DH_N"/>
</dbReference>
<dbReference type="PANTHER" id="PTHR23382">
    <property type="entry name" value="MALATE DEHYDROGENASE"/>
    <property type="match status" value="1"/>
</dbReference>
<keyword evidence="3 7" id="KW-0560">Oxidoreductase</keyword>
<dbReference type="FunFam" id="3.40.50.720:FF:000010">
    <property type="entry name" value="Malate dehydrogenase"/>
    <property type="match status" value="1"/>
</dbReference>
<evidence type="ECO:0000313" key="11">
    <source>
        <dbReference type="EMBL" id="CAE8644102.1"/>
    </source>
</evidence>
<comment type="caution">
    <text evidence="11">The sequence shown here is derived from an EMBL/GenBank/DDBJ whole genome shotgun (WGS) entry which is preliminary data.</text>
</comment>
<dbReference type="InterPro" id="IPR010945">
    <property type="entry name" value="Malate_DH_type2"/>
</dbReference>
<dbReference type="EC" id="1.1.1.37" evidence="2 8"/>
<evidence type="ECO:0000256" key="5">
    <source>
        <dbReference type="PIRSR" id="PIRSR000102-1"/>
    </source>
</evidence>
<dbReference type="Gene3D" id="3.40.50.720">
    <property type="entry name" value="NAD(P)-binding Rossmann-like Domain"/>
    <property type="match status" value="1"/>
</dbReference>
<protein>
    <recommendedName>
        <fullName evidence="2 8">Malate dehydrogenase</fullName>
        <ecNumber evidence="2 8">1.1.1.37</ecNumber>
    </recommendedName>
</protein>
<dbReference type="InterPro" id="IPR001557">
    <property type="entry name" value="L-lactate/malate_DH"/>
</dbReference>
<feature type="binding site" evidence="6">
    <location>
        <position position="75"/>
    </location>
    <ligand>
        <name>NAD(+)</name>
        <dbReference type="ChEBI" id="CHEBI:57540"/>
    </ligand>
</feature>
<evidence type="ECO:0000256" key="2">
    <source>
        <dbReference type="ARBA" id="ARBA00012995"/>
    </source>
</evidence>
<evidence type="ECO:0000256" key="3">
    <source>
        <dbReference type="ARBA" id="ARBA00023002"/>
    </source>
</evidence>
<dbReference type="SUPFAM" id="SSF51735">
    <property type="entry name" value="NAD(P)-binding Rossmann-fold domains"/>
    <property type="match status" value="1"/>
</dbReference>
<keyword evidence="8" id="KW-0816">Tricarboxylic acid cycle</keyword>
<comment type="similarity">
    <text evidence="1">Belongs to the LDH/MDH superfamily. MDH type 2 family.</text>
</comment>
<evidence type="ECO:0000256" key="1">
    <source>
        <dbReference type="ARBA" id="ARBA00009613"/>
    </source>
</evidence>
<feature type="non-terminal residue" evidence="11">
    <location>
        <position position="372"/>
    </location>
</feature>
<proteinExistence type="inferred from homology"/>
<dbReference type="InterPro" id="IPR015955">
    <property type="entry name" value="Lactate_DH/Glyco_Ohase_4_C"/>
</dbReference>
<feature type="binding site" evidence="6">
    <location>
        <begin position="44"/>
        <end position="50"/>
    </location>
    <ligand>
        <name>NAD(+)</name>
        <dbReference type="ChEBI" id="CHEBI:57540"/>
    </ligand>
</feature>
<feature type="domain" description="Lactate/malate dehydrogenase N-terminal" evidence="9">
    <location>
        <begin position="39"/>
        <end position="187"/>
    </location>
</feature>
<dbReference type="Pfam" id="PF00056">
    <property type="entry name" value="Ldh_1_N"/>
    <property type="match status" value="1"/>
</dbReference>
<dbReference type="FunFam" id="3.90.110.10:FF:000002">
    <property type="entry name" value="Malate dehydrogenase"/>
    <property type="match status" value="1"/>
</dbReference>